<organism evidence="1 2">
    <name type="scientific">Trifolium pratense</name>
    <name type="common">Red clover</name>
    <dbReference type="NCBI Taxonomy" id="57577"/>
    <lineage>
        <taxon>Eukaryota</taxon>
        <taxon>Viridiplantae</taxon>
        <taxon>Streptophyta</taxon>
        <taxon>Embryophyta</taxon>
        <taxon>Tracheophyta</taxon>
        <taxon>Spermatophyta</taxon>
        <taxon>Magnoliopsida</taxon>
        <taxon>eudicotyledons</taxon>
        <taxon>Gunneridae</taxon>
        <taxon>Pentapetalae</taxon>
        <taxon>rosids</taxon>
        <taxon>fabids</taxon>
        <taxon>Fabales</taxon>
        <taxon>Fabaceae</taxon>
        <taxon>Papilionoideae</taxon>
        <taxon>50 kb inversion clade</taxon>
        <taxon>NPAAA clade</taxon>
        <taxon>Hologalegina</taxon>
        <taxon>IRL clade</taxon>
        <taxon>Trifolieae</taxon>
        <taxon>Trifolium</taxon>
    </lineage>
</organism>
<reference evidence="1 2" key="2">
    <citation type="journal article" date="2017" name="Front. Plant Sci.">
        <title>Gene Classification and Mining of Molecular Markers Useful in Red Clover (Trifolium pratense) Breeding.</title>
        <authorList>
            <person name="Istvanek J."/>
            <person name="Dluhosova J."/>
            <person name="Dluhos P."/>
            <person name="Patkova L."/>
            <person name="Nedelnik J."/>
            <person name="Repkova J."/>
        </authorList>
    </citation>
    <scope>NUCLEOTIDE SEQUENCE [LARGE SCALE GENOMIC DNA]</scope>
    <source>
        <strain evidence="2">cv. Tatra</strain>
        <tissue evidence="1">Young leaves</tissue>
    </source>
</reference>
<protein>
    <submittedName>
        <fullName evidence="1">Uncharacterized protein</fullName>
    </submittedName>
</protein>
<dbReference type="AlphaFoldDB" id="A0A2K3LTZ9"/>
<dbReference type="Proteomes" id="UP000236291">
    <property type="component" value="Unassembled WGS sequence"/>
</dbReference>
<evidence type="ECO:0000313" key="2">
    <source>
        <dbReference type="Proteomes" id="UP000236291"/>
    </source>
</evidence>
<evidence type="ECO:0000313" key="1">
    <source>
        <dbReference type="EMBL" id="PNX81989.1"/>
    </source>
</evidence>
<accession>A0A2K3LTZ9</accession>
<feature type="non-terminal residue" evidence="1">
    <location>
        <position position="75"/>
    </location>
</feature>
<reference evidence="1 2" key="1">
    <citation type="journal article" date="2014" name="Am. J. Bot.">
        <title>Genome assembly and annotation for red clover (Trifolium pratense; Fabaceae).</title>
        <authorList>
            <person name="Istvanek J."/>
            <person name="Jaros M."/>
            <person name="Krenek A."/>
            <person name="Repkova J."/>
        </authorList>
    </citation>
    <scope>NUCLEOTIDE SEQUENCE [LARGE SCALE GENOMIC DNA]</scope>
    <source>
        <strain evidence="2">cv. Tatra</strain>
        <tissue evidence="1">Young leaves</tissue>
    </source>
</reference>
<comment type="caution">
    <text evidence="1">The sequence shown here is derived from an EMBL/GenBank/DDBJ whole genome shotgun (WGS) entry which is preliminary data.</text>
</comment>
<name>A0A2K3LTZ9_TRIPR</name>
<dbReference type="EMBL" id="ASHM01041055">
    <property type="protein sequence ID" value="PNX81989.1"/>
    <property type="molecule type" value="Genomic_DNA"/>
</dbReference>
<gene>
    <name evidence="1" type="ORF">L195_g038015</name>
</gene>
<sequence>MPFNRKRTNFLGNASNELELGFEKKLNLMQCCIGKRADCNNRKWSQFSVAMKGGCYKNNSKNKQTCLLSINSVIE</sequence>
<proteinExistence type="predicted"/>